<evidence type="ECO:0000259" key="1">
    <source>
        <dbReference type="PROSITE" id="PS51186"/>
    </source>
</evidence>
<dbReference type="GO" id="GO:0035447">
    <property type="term" value="F:mycothiol synthase activity"/>
    <property type="evidence" value="ECO:0007669"/>
    <property type="project" value="UniProtKB-EC"/>
</dbReference>
<accession>A0A839TNH4</accession>
<dbReference type="Gene3D" id="3.40.630.30">
    <property type="match status" value="1"/>
</dbReference>
<feature type="domain" description="N-acetyltransferase" evidence="1">
    <location>
        <begin position="27"/>
        <end position="170"/>
    </location>
</feature>
<dbReference type="RefSeq" id="WP_183582623.1">
    <property type="nucleotide sequence ID" value="NZ_JACHXJ010000002.1"/>
</dbReference>
<protein>
    <submittedName>
        <fullName evidence="2">Mycothiol synthase</fullName>
        <ecNumber evidence="2">2.3.1.189</ecNumber>
    </submittedName>
</protein>
<reference evidence="2 3" key="1">
    <citation type="submission" date="2020-08" db="EMBL/GenBank/DDBJ databases">
        <title>Genomic Encyclopedia of Type Strains, Phase III (KMG-III): the genomes of soil and plant-associated and newly described type strains.</title>
        <authorList>
            <person name="Whitman W."/>
        </authorList>
    </citation>
    <scope>NUCLEOTIDE SEQUENCE [LARGE SCALE GENOMIC DNA]</scope>
    <source>
        <strain evidence="2 3">CECT 5831</strain>
    </source>
</reference>
<dbReference type="AlphaFoldDB" id="A0A839TNH4"/>
<dbReference type="EMBL" id="JACHXJ010000002">
    <property type="protein sequence ID" value="MBB3128454.1"/>
    <property type="molecule type" value="Genomic_DNA"/>
</dbReference>
<dbReference type="Pfam" id="PF00583">
    <property type="entry name" value="Acetyltransf_1"/>
    <property type="match status" value="1"/>
</dbReference>
<dbReference type="Proteomes" id="UP000517523">
    <property type="component" value="Unassembled WGS sequence"/>
</dbReference>
<dbReference type="InterPro" id="IPR000182">
    <property type="entry name" value="GNAT_dom"/>
</dbReference>
<proteinExistence type="predicted"/>
<dbReference type="SUPFAM" id="SSF55729">
    <property type="entry name" value="Acyl-CoA N-acyltransferases (Nat)"/>
    <property type="match status" value="1"/>
</dbReference>
<dbReference type="InterPro" id="IPR016181">
    <property type="entry name" value="Acyl_CoA_acyltransferase"/>
</dbReference>
<keyword evidence="2" id="KW-0012">Acyltransferase</keyword>
<sequence>MESLQPQLSMLYDDLTALPALELPGGFTARTFRKGDEIAWEAIIRESFANEEIGYGHMTRDPEYRPERVWFICDGDAPVATAAAWHKSGLGKETGYLHMVGLLHRYAGRALGAKASLAAMHGMVQEGRRRAVLDTDDFRIPAIKTYLNLGYIPRLVHENQLARWRAIAAQLGEGYRSRVARTDLNLDAGSGSDRA</sequence>
<dbReference type="EC" id="2.3.1.189" evidence="2"/>
<gene>
    <name evidence="2" type="ORF">FHS19_003108</name>
</gene>
<comment type="caution">
    <text evidence="2">The sequence shown here is derived from an EMBL/GenBank/DDBJ whole genome shotgun (WGS) entry which is preliminary data.</text>
</comment>
<name>A0A839TNH4_9BACL</name>
<evidence type="ECO:0000313" key="2">
    <source>
        <dbReference type="EMBL" id="MBB3128454.1"/>
    </source>
</evidence>
<dbReference type="PROSITE" id="PS51186">
    <property type="entry name" value="GNAT"/>
    <property type="match status" value="1"/>
</dbReference>
<organism evidence="2 3">
    <name type="scientific">Paenibacillus rhizosphaerae</name>
    <dbReference type="NCBI Taxonomy" id="297318"/>
    <lineage>
        <taxon>Bacteria</taxon>
        <taxon>Bacillati</taxon>
        <taxon>Bacillota</taxon>
        <taxon>Bacilli</taxon>
        <taxon>Bacillales</taxon>
        <taxon>Paenibacillaceae</taxon>
        <taxon>Paenibacillus</taxon>
    </lineage>
</organism>
<evidence type="ECO:0000313" key="3">
    <source>
        <dbReference type="Proteomes" id="UP000517523"/>
    </source>
</evidence>
<keyword evidence="2" id="KW-0808">Transferase</keyword>